<dbReference type="PROSITE" id="PS51375">
    <property type="entry name" value="PPR"/>
    <property type="match status" value="2"/>
</dbReference>
<feature type="repeat" description="PPR" evidence="2">
    <location>
        <begin position="104"/>
        <end position="138"/>
    </location>
</feature>
<feature type="repeat" description="PPR" evidence="2">
    <location>
        <begin position="209"/>
        <end position="243"/>
    </location>
</feature>
<gene>
    <name evidence="4" type="ORF">AMTR_s00126p00080460</name>
</gene>
<dbReference type="InterPro" id="IPR011990">
    <property type="entry name" value="TPR-like_helical_dom_sf"/>
</dbReference>
<dbReference type="AlphaFoldDB" id="W1NML8"/>
<dbReference type="GO" id="GO:0003723">
    <property type="term" value="F:RNA binding"/>
    <property type="evidence" value="ECO:0000318"/>
    <property type="project" value="GO_Central"/>
</dbReference>
<evidence type="ECO:0000313" key="5">
    <source>
        <dbReference type="Proteomes" id="UP000017836"/>
    </source>
</evidence>
<reference evidence="5" key="1">
    <citation type="journal article" date="2013" name="Science">
        <title>The Amborella genome and the evolution of flowering plants.</title>
        <authorList>
            <consortium name="Amborella Genome Project"/>
        </authorList>
    </citation>
    <scope>NUCLEOTIDE SEQUENCE [LARGE SCALE GENOMIC DNA]</scope>
</reference>
<keyword evidence="5" id="KW-1185">Reference proteome</keyword>
<accession>W1NML8</accession>
<dbReference type="PANTHER" id="PTHR47926">
    <property type="entry name" value="PENTATRICOPEPTIDE REPEAT-CONTAINING PROTEIN"/>
    <property type="match status" value="1"/>
</dbReference>
<evidence type="ECO:0000256" key="1">
    <source>
        <dbReference type="ARBA" id="ARBA00022737"/>
    </source>
</evidence>
<dbReference type="InterPro" id="IPR002885">
    <property type="entry name" value="PPR_rpt"/>
</dbReference>
<dbReference type="Pfam" id="PF20431">
    <property type="entry name" value="E_motif"/>
    <property type="match status" value="1"/>
</dbReference>
<dbReference type="eggNOG" id="KOG4197">
    <property type="taxonomic scope" value="Eukaryota"/>
</dbReference>
<dbReference type="HOGENOM" id="CLU_002706_0_0_1"/>
<feature type="region of interest" description="Disordered" evidence="3">
    <location>
        <begin position="11"/>
        <end position="31"/>
    </location>
</feature>
<keyword evidence="1" id="KW-0677">Repeat</keyword>
<dbReference type="InterPro" id="IPR046848">
    <property type="entry name" value="E_motif"/>
</dbReference>
<dbReference type="NCBIfam" id="TIGR00756">
    <property type="entry name" value="PPR"/>
    <property type="match status" value="2"/>
</dbReference>
<evidence type="ECO:0000256" key="3">
    <source>
        <dbReference type="SAM" id="MobiDB-lite"/>
    </source>
</evidence>
<dbReference type="Pfam" id="PF01535">
    <property type="entry name" value="PPR"/>
    <property type="match status" value="3"/>
</dbReference>
<dbReference type="InterPro" id="IPR046960">
    <property type="entry name" value="PPR_At4g14850-like_plant"/>
</dbReference>
<name>W1NML8_AMBTC</name>
<sequence length="358" mass="40557">MRKRSTFRVFTASEKTKPTSNPPKPDYPLNQTSLSARPTLAHLTHLLQKCSNCRALQQGKQIHQLTIVHGFCDSYLCTKLVHVYVRCSEIVPALQLFDQMPQRNVFAWTSIIEFYSQNFMYRECLQLYYQMIEEGVEPDGYVFPKLDIGLLERHIGALGSGQEIHAYGLKRIDAFKFYDSAGGALMTIYGMYGMVEDAWHVFEFMDKGDVVSWNAMIMGLVHCGQAGSALRLFADMQLQRVQHDHVTIATVLPACSSLSALKLGKQIHTHVLKSPNVDSATIVWNALIDMVHQNVHFGRIAAERLFVLEPENPGNYITLSNIYVRVGRWDDAASVRRRMESRALMKPSGCSWIEAEGH</sequence>
<evidence type="ECO:0008006" key="6">
    <source>
        <dbReference type="Google" id="ProtNLM"/>
    </source>
</evidence>
<dbReference type="Gene3D" id="1.25.40.10">
    <property type="entry name" value="Tetratricopeptide repeat domain"/>
    <property type="match status" value="2"/>
</dbReference>
<evidence type="ECO:0000256" key="2">
    <source>
        <dbReference type="PROSITE-ProRule" id="PRU00708"/>
    </source>
</evidence>
<protein>
    <recommendedName>
        <fullName evidence="6">DYW domain-containing protein</fullName>
    </recommendedName>
</protein>
<proteinExistence type="predicted"/>
<organism evidence="4 5">
    <name type="scientific">Amborella trichopoda</name>
    <dbReference type="NCBI Taxonomy" id="13333"/>
    <lineage>
        <taxon>Eukaryota</taxon>
        <taxon>Viridiplantae</taxon>
        <taxon>Streptophyta</taxon>
        <taxon>Embryophyta</taxon>
        <taxon>Tracheophyta</taxon>
        <taxon>Spermatophyta</taxon>
        <taxon>Magnoliopsida</taxon>
        <taxon>Amborellales</taxon>
        <taxon>Amborellaceae</taxon>
        <taxon>Amborella</taxon>
    </lineage>
</organism>
<dbReference type="PANTHER" id="PTHR47926:SF382">
    <property type="entry name" value="PENTACOTRIPEPTIDE-REPEAT REGION OF PRORP DOMAIN-CONTAINING PROTEIN"/>
    <property type="match status" value="1"/>
</dbReference>
<dbReference type="OMA" id="QHIELEP"/>
<evidence type="ECO:0000313" key="4">
    <source>
        <dbReference type="EMBL" id="ERM97132.1"/>
    </source>
</evidence>
<dbReference type="Proteomes" id="UP000017836">
    <property type="component" value="Unassembled WGS sequence"/>
</dbReference>
<dbReference type="GO" id="GO:0009451">
    <property type="term" value="P:RNA modification"/>
    <property type="evidence" value="ECO:0000318"/>
    <property type="project" value="GO_Central"/>
</dbReference>
<dbReference type="Pfam" id="PF13041">
    <property type="entry name" value="PPR_2"/>
    <property type="match status" value="1"/>
</dbReference>
<dbReference type="EMBL" id="KI396602">
    <property type="protein sequence ID" value="ERM97132.1"/>
    <property type="molecule type" value="Genomic_DNA"/>
</dbReference>
<dbReference type="Gramene" id="ERM97132">
    <property type="protein sequence ID" value="ERM97132"/>
    <property type="gene ID" value="AMTR_s00126p00080460"/>
</dbReference>